<protein>
    <submittedName>
        <fullName evidence="9">MFS transporter</fullName>
    </submittedName>
</protein>
<dbReference type="EMBL" id="JBHSBN010000010">
    <property type="protein sequence ID" value="MFC4107618.1"/>
    <property type="molecule type" value="Genomic_DNA"/>
</dbReference>
<feature type="transmembrane region" description="Helical" evidence="7">
    <location>
        <begin position="368"/>
        <end position="388"/>
    </location>
</feature>
<feature type="transmembrane region" description="Helical" evidence="7">
    <location>
        <begin position="52"/>
        <end position="75"/>
    </location>
</feature>
<reference evidence="10" key="1">
    <citation type="journal article" date="2019" name="Int. J. Syst. Evol. Microbiol.">
        <title>The Global Catalogue of Microorganisms (GCM) 10K type strain sequencing project: providing services to taxonomists for standard genome sequencing and annotation.</title>
        <authorList>
            <consortium name="The Broad Institute Genomics Platform"/>
            <consortium name="The Broad Institute Genome Sequencing Center for Infectious Disease"/>
            <person name="Wu L."/>
            <person name="Ma J."/>
        </authorList>
    </citation>
    <scope>NUCLEOTIDE SEQUENCE [LARGE SCALE GENOMIC DNA]</scope>
    <source>
        <strain evidence="10">2902at01</strain>
    </source>
</reference>
<comment type="subcellular location">
    <subcellularLocation>
        <location evidence="1">Cell membrane</location>
        <topology evidence="1">Multi-pass membrane protein</topology>
    </subcellularLocation>
</comment>
<feature type="transmembrane region" description="Helical" evidence="7">
    <location>
        <begin position="87"/>
        <end position="110"/>
    </location>
</feature>
<feature type="transmembrane region" description="Helical" evidence="7">
    <location>
        <begin position="213"/>
        <end position="234"/>
    </location>
</feature>
<feature type="compositionally biased region" description="Low complexity" evidence="6">
    <location>
        <begin position="403"/>
        <end position="412"/>
    </location>
</feature>
<evidence type="ECO:0000313" key="10">
    <source>
        <dbReference type="Proteomes" id="UP001595868"/>
    </source>
</evidence>
<feature type="transmembrane region" description="Helical" evidence="7">
    <location>
        <begin position="342"/>
        <end position="362"/>
    </location>
</feature>
<organism evidence="9 10">
    <name type="scientific">Micromonospora zhanjiangensis</name>
    <dbReference type="NCBI Taxonomy" id="1522057"/>
    <lineage>
        <taxon>Bacteria</taxon>
        <taxon>Bacillati</taxon>
        <taxon>Actinomycetota</taxon>
        <taxon>Actinomycetes</taxon>
        <taxon>Micromonosporales</taxon>
        <taxon>Micromonosporaceae</taxon>
        <taxon>Micromonospora</taxon>
    </lineage>
</organism>
<evidence type="ECO:0000256" key="1">
    <source>
        <dbReference type="ARBA" id="ARBA00004651"/>
    </source>
</evidence>
<feature type="transmembrane region" description="Helical" evidence="7">
    <location>
        <begin position="116"/>
        <end position="136"/>
    </location>
</feature>
<dbReference type="SUPFAM" id="SSF103473">
    <property type="entry name" value="MFS general substrate transporter"/>
    <property type="match status" value="1"/>
</dbReference>
<name>A0ABV8KNC1_9ACTN</name>
<dbReference type="PROSITE" id="PS50850">
    <property type="entry name" value="MFS"/>
    <property type="match status" value="1"/>
</dbReference>
<feature type="transmembrane region" description="Helical" evidence="7">
    <location>
        <begin position="277"/>
        <end position="296"/>
    </location>
</feature>
<gene>
    <name evidence="9" type="ORF">ACFOX0_17020</name>
</gene>
<keyword evidence="10" id="KW-1185">Reference proteome</keyword>
<comment type="caution">
    <text evidence="9">The sequence shown here is derived from an EMBL/GenBank/DDBJ whole genome shotgun (WGS) entry which is preliminary data.</text>
</comment>
<feature type="transmembrane region" description="Helical" evidence="7">
    <location>
        <begin position="246"/>
        <end position="270"/>
    </location>
</feature>
<evidence type="ECO:0000256" key="7">
    <source>
        <dbReference type="SAM" id="Phobius"/>
    </source>
</evidence>
<evidence type="ECO:0000259" key="8">
    <source>
        <dbReference type="PROSITE" id="PS50850"/>
    </source>
</evidence>
<dbReference type="PANTHER" id="PTHR43124:SF3">
    <property type="entry name" value="CHLORAMPHENICOL EFFLUX PUMP RV0191"/>
    <property type="match status" value="1"/>
</dbReference>
<dbReference type="Proteomes" id="UP001595868">
    <property type="component" value="Unassembled WGS sequence"/>
</dbReference>
<dbReference type="InterPro" id="IPR020846">
    <property type="entry name" value="MFS_dom"/>
</dbReference>
<evidence type="ECO:0000256" key="5">
    <source>
        <dbReference type="ARBA" id="ARBA00023136"/>
    </source>
</evidence>
<dbReference type="RefSeq" id="WP_377546759.1">
    <property type="nucleotide sequence ID" value="NZ_JBHSBN010000010.1"/>
</dbReference>
<dbReference type="InterPro" id="IPR050189">
    <property type="entry name" value="MFS_Efflux_Transporters"/>
</dbReference>
<dbReference type="CDD" id="cd17324">
    <property type="entry name" value="MFS_NepI_like"/>
    <property type="match status" value="1"/>
</dbReference>
<dbReference type="InterPro" id="IPR011701">
    <property type="entry name" value="MFS"/>
</dbReference>
<keyword evidence="3 7" id="KW-0812">Transmembrane</keyword>
<feature type="domain" description="Major facilitator superfamily (MFS) profile" evidence="8">
    <location>
        <begin position="18"/>
        <end position="389"/>
    </location>
</feature>
<accession>A0ABV8KNC1</accession>
<dbReference type="Gene3D" id="1.20.1250.20">
    <property type="entry name" value="MFS general substrate transporter like domains"/>
    <property type="match status" value="2"/>
</dbReference>
<sequence length="412" mass="41012">MTDTSNAPGRSPARAVGALLAMAVGAFCFVAMETLPVGLLPLIAGEFQVSLPNAGLLVTGYGLTVAIMSVPLAYATGRVPRRLLLSVLLGVFVVATLASAAAASFTVLLAARVAVALSQSVFWAIVGPAAASLFSVEVRGRAAATVFSGSALAPMLGVPAGTWLGQQAGWRAAFFGLAAVGLLAFVLVATLMPTSPVGQGHAASGTAPSTRRYLLLVALTILVIAGMFACFTYTTPFITDVAGIPAAGVSLVLLLRGVVDLVGVILGGMLVDRRPHLVMIGSVALTLVSLLGLWAFGPSPAATIAMLAVSGFALGAMSPALTSRVLEVAPGNSDLASAGNSAAFNLGIAGGSAVGGLALGLSGLRATALVGGLLVVASLVLAVVDPALARADRRRESDPAPAPAAALTADTR</sequence>
<keyword evidence="2" id="KW-1003">Cell membrane</keyword>
<evidence type="ECO:0000313" key="9">
    <source>
        <dbReference type="EMBL" id="MFC4107618.1"/>
    </source>
</evidence>
<evidence type="ECO:0000256" key="6">
    <source>
        <dbReference type="SAM" id="MobiDB-lite"/>
    </source>
</evidence>
<feature type="region of interest" description="Disordered" evidence="6">
    <location>
        <begin position="392"/>
        <end position="412"/>
    </location>
</feature>
<dbReference type="Pfam" id="PF07690">
    <property type="entry name" value="MFS_1"/>
    <property type="match status" value="1"/>
</dbReference>
<feature type="transmembrane region" description="Helical" evidence="7">
    <location>
        <begin position="143"/>
        <end position="164"/>
    </location>
</feature>
<keyword evidence="4 7" id="KW-1133">Transmembrane helix</keyword>
<proteinExistence type="predicted"/>
<evidence type="ECO:0000256" key="2">
    <source>
        <dbReference type="ARBA" id="ARBA00022475"/>
    </source>
</evidence>
<dbReference type="PANTHER" id="PTHR43124">
    <property type="entry name" value="PURINE EFFLUX PUMP PBUE"/>
    <property type="match status" value="1"/>
</dbReference>
<feature type="transmembrane region" description="Helical" evidence="7">
    <location>
        <begin position="170"/>
        <end position="192"/>
    </location>
</feature>
<feature type="transmembrane region" description="Helical" evidence="7">
    <location>
        <begin position="302"/>
        <end position="321"/>
    </location>
</feature>
<feature type="transmembrane region" description="Helical" evidence="7">
    <location>
        <begin position="12"/>
        <end position="32"/>
    </location>
</feature>
<evidence type="ECO:0000256" key="3">
    <source>
        <dbReference type="ARBA" id="ARBA00022692"/>
    </source>
</evidence>
<dbReference type="InterPro" id="IPR036259">
    <property type="entry name" value="MFS_trans_sf"/>
</dbReference>
<keyword evidence="5 7" id="KW-0472">Membrane</keyword>
<evidence type="ECO:0000256" key="4">
    <source>
        <dbReference type="ARBA" id="ARBA00022989"/>
    </source>
</evidence>